<keyword evidence="3" id="KW-1185">Reference proteome</keyword>
<keyword evidence="2" id="KW-0808">Transferase</keyword>
<dbReference type="GO" id="GO:0016740">
    <property type="term" value="F:transferase activity"/>
    <property type="evidence" value="ECO:0007669"/>
    <property type="project" value="UniProtKB-KW"/>
</dbReference>
<protein>
    <submittedName>
        <fullName evidence="2">Aminoglycoside phosphotransferase family protein</fullName>
    </submittedName>
</protein>
<evidence type="ECO:0000313" key="2">
    <source>
        <dbReference type="EMBL" id="QKZ20357.1"/>
    </source>
</evidence>
<dbReference type="InterPro" id="IPR011009">
    <property type="entry name" value="Kinase-like_dom_sf"/>
</dbReference>
<organism evidence="2 3">
    <name type="scientific">Streptomyces chartreusis</name>
    <dbReference type="NCBI Taxonomy" id="1969"/>
    <lineage>
        <taxon>Bacteria</taxon>
        <taxon>Bacillati</taxon>
        <taxon>Actinomycetota</taxon>
        <taxon>Actinomycetes</taxon>
        <taxon>Kitasatosporales</taxon>
        <taxon>Streptomycetaceae</taxon>
        <taxon>Streptomyces</taxon>
    </lineage>
</organism>
<dbReference type="SUPFAM" id="SSF56112">
    <property type="entry name" value="Protein kinase-like (PK-like)"/>
    <property type="match status" value="1"/>
</dbReference>
<dbReference type="PANTHER" id="PTHR21310:SF40">
    <property type="entry name" value="AMINOGLYCOSIDE PHOSPHOTRANSFERASE DOMAIN-CONTAINING PROTEIN-RELATED"/>
    <property type="match status" value="1"/>
</dbReference>
<evidence type="ECO:0000313" key="3">
    <source>
        <dbReference type="Proteomes" id="UP000509418"/>
    </source>
</evidence>
<feature type="domain" description="Aminoglycoside phosphotransferase" evidence="1">
    <location>
        <begin position="43"/>
        <end position="246"/>
    </location>
</feature>
<gene>
    <name evidence="2" type="ORF">HUT05_25200</name>
</gene>
<accession>A0A7H8TAC0</accession>
<dbReference type="Gene3D" id="3.90.1200.10">
    <property type="match status" value="1"/>
</dbReference>
<dbReference type="Pfam" id="PF01636">
    <property type="entry name" value="APH"/>
    <property type="match status" value="1"/>
</dbReference>
<dbReference type="AlphaFoldDB" id="A0A7H8TAC0"/>
<dbReference type="RefSeq" id="WP_176576417.1">
    <property type="nucleotide sequence ID" value="NZ_CBDRGH010000036.1"/>
</dbReference>
<dbReference type="Proteomes" id="UP000509418">
    <property type="component" value="Chromosome"/>
</dbReference>
<evidence type="ECO:0000259" key="1">
    <source>
        <dbReference type="Pfam" id="PF01636"/>
    </source>
</evidence>
<dbReference type="InterPro" id="IPR051678">
    <property type="entry name" value="AGP_Transferase"/>
</dbReference>
<reference evidence="2 3" key="1">
    <citation type="submission" date="2020-06" db="EMBL/GenBank/DDBJ databases">
        <title>Genome mining for natural products.</title>
        <authorList>
            <person name="Zhang B."/>
            <person name="Shi J."/>
            <person name="Ge H."/>
        </authorList>
    </citation>
    <scope>NUCLEOTIDE SEQUENCE [LARGE SCALE GENOMIC DNA]</scope>
    <source>
        <strain evidence="2 3">NA02069</strain>
    </source>
</reference>
<dbReference type="EMBL" id="CP056041">
    <property type="protein sequence ID" value="QKZ20357.1"/>
    <property type="molecule type" value="Genomic_DNA"/>
</dbReference>
<name>A0A7H8TAC0_STRCX</name>
<sequence length="298" mass="33578">MTISASPSRAALLKACSAAGFDGTAAEPVRLAENEIWRIPRRGSGRGLIVRIARPGQWPASVREVRVARWLEDNDVPAVRAWPVEQPVMAEGHPTTFWVELPPHEPGTVRDVVQLLRQLHPLPIPDFHLGPLDPFVRIEERIDAAEYLTADDSDWLRQRLKELKEGWARRPQGLPECVVHGDAWVGNVPRTAEGPVLMDFERASIGPPEWDLVSTALKVTTTGAVSSEEYAEFCELYGTDVTRWKGYDLLAGARALRMTTYAAQHAATRPEWRSEAQFRVDCLRDRVHTRPWNWKGIM</sequence>
<dbReference type="InterPro" id="IPR002575">
    <property type="entry name" value="Aminoglycoside_PTrfase"/>
</dbReference>
<proteinExistence type="predicted"/>
<dbReference type="PANTHER" id="PTHR21310">
    <property type="entry name" value="AMINOGLYCOSIDE PHOSPHOTRANSFERASE-RELATED-RELATED"/>
    <property type="match status" value="1"/>
</dbReference>